<dbReference type="CDD" id="cd08925">
    <property type="entry name" value="Hb-beta-like"/>
    <property type="match status" value="1"/>
</dbReference>
<dbReference type="InterPro" id="IPR000971">
    <property type="entry name" value="Globin"/>
</dbReference>
<protein>
    <recommendedName>
        <fullName evidence="10">Globin domain-containing protein</fullName>
    </recommendedName>
</protein>
<keyword evidence="5 9" id="KW-0349">Heme</keyword>
<dbReference type="GO" id="GO:0019825">
    <property type="term" value="F:oxygen binding"/>
    <property type="evidence" value="ECO:0007669"/>
    <property type="project" value="InterPro"/>
</dbReference>
<dbReference type="RefSeq" id="XP_034150899.1">
    <property type="nucleotide sequence ID" value="XM_034295008.1"/>
</dbReference>
<evidence type="ECO:0000256" key="8">
    <source>
        <dbReference type="ARBA" id="ARBA00023004"/>
    </source>
</evidence>
<evidence type="ECO:0000256" key="2">
    <source>
        <dbReference type="ARBA" id="ARBA00008705"/>
    </source>
</evidence>
<dbReference type="GO" id="GO:0046872">
    <property type="term" value="F:metal ion binding"/>
    <property type="evidence" value="ECO:0007669"/>
    <property type="project" value="UniProtKB-KW"/>
</dbReference>
<evidence type="ECO:0000259" key="10">
    <source>
        <dbReference type="PROSITE" id="PS01033"/>
    </source>
</evidence>
<dbReference type="GO" id="GO:0005344">
    <property type="term" value="F:oxygen carrier activity"/>
    <property type="evidence" value="ECO:0007669"/>
    <property type="project" value="UniProtKB-KW"/>
</dbReference>
<dbReference type="STRING" id="8010.ENSELUP00000041282"/>
<dbReference type="Gene3D" id="1.10.490.10">
    <property type="entry name" value="Globins"/>
    <property type="match status" value="1"/>
</dbReference>
<dbReference type="RefSeq" id="XP_034150900.1">
    <property type="nucleotide sequence ID" value="XM_034295009.1"/>
</dbReference>
<dbReference type="InterPro" id="IPR012292">
    <property type="entry name" value="Globin/Proto"/>
</dbReference>
<dbReference type="Pfam" id="PF00042">
    <property type="entry name" value="Globin"/>
    <property type="match status" value="1"/>
</dbReference>
<dbReference type="GO" id="GO:0005833">
    <property type="term" value="C:hemoglobin complex"/>
    <property type="evidence" value="ECO:0007669"/>
    <property type="project" value="InterPro"/>
</dbReference>
<comment type="function">
    <text evidence="1">Involved in oxygen transport from gills to the various peripheral tissues.</text>
</comment>
<dbReference type="GO" id="GO:0072562">
    <property type="term" value="C:blood microparticle"/>
    <property type="evidence" value="ECO:0007669"/>
    <property type="project" value="TreeGrafter"/>
</dbReference>
<evidence type="ECO:0000256" key="4">
    <source>
        <dbReference type="ARBA" id="ARBA00022448"/>
    </source>
</evidence>
<dbReference type="GeneTree" id="ENSGT00940000157809"/>
<evidence type="ECO:0000256" key="3">
    <source>
        <dbReference type="ARBA" id="ARBA00011125"/>
    </source>
</evidence>
<dbReference type="InterPro" id="IPR050056">
    <property type="entry name" value="Hemoglobin_oxygen_transport"/>
</dbReference>
<evidence type="ECO:0000256" key="9">
    <source>
        <dbReference type="RuleBase" id="RU000356"/>
    </source>
</evidence>
<dbReference type="InterPro" id="IPR009050">
    <property type="entry name" value="Globin-like_sf"/>
</dbReference>
<keyword evidence="4 9" id="KW-0813">Transport</keyword>
<dbReference type="GeneID" id="105010115"/>
<reference evidence="11" key="3">
    <citation type="submission" date="2025-08" db="UniProtKB">
        <authorList>
            <consortium name="Ensembl"/>
        </authorList>
    </citation>
    <scope>IDENTIFICATION</scope>
</reference>
<dbReference type="GO" id="GO:0031720">
    <property type="term" value="F:haptoglobin binding"/>
    <property type="evidence" value="ECO:0007669"/>
    <property type="project" value="TreeGrafter"/>
</dbReference>
<dbReference type="GO" id="GO:0020037">
    <property type="term" value="F:heme binding"/>
    <property type="evidence" value="ECO:0007669"/>
    <property type="project" value="InterPro"/>
</dbReference>
<reference evidence="11" key="2">
    <citation type="submission" date="2020-02" db="EMBL/GenBank/DDBJ databases">
        <title>Esox lucius (northern pike) genome, fEsoLuc1, primary haplotype.</title>
        <authorList>
            <person name="Myers G."/>
            <person name="Karagic N."/>
            <person name="Meyer A."/>
            <person name="Pippel M."/>
            <person name="Reichard M."/>
            <person name="Winkler S."/>
            <person name="Tracey A."/>
            <person name="Sims Y."/>
            <person name="Howe K."/>
            <person name="Rhie A."/>
            <person name="Formenti G."/>
            <person name="Durbin R."/>
            <person name="Fedrigo O."/>
            <person name="Jarvis E.D."/>
        </authorList>
    </citation>
    <scope>NUCLEOTIDE SEQUENCE [LARGE SCALE GENOMIC DNA]</scope>
</reference>
<dbReference type="SUPFAM" id="SSF46458">
    <property type="entry name" value="Globin-like"/>
    <property type="match status" value="1"/>
</dbReference>
<comment type="subunit">
    <text evidence="3">Heterotetramer of two alpha chains and two beta chains.</text>
</comment>
<evidence type="ECO:0000256" key="6">
    <source>
        <dbReference type="ARBA" id="ARBA00022621"/>
    </source>
</evidence>
<evidence type="ECO:0000313" key="11">
    <source>
        <dbReference type="Ensembl" id="ENSELUP00000041282.2"/>
    </source>
</evidence>
<evidence type="ECO:0000256" key="5">
    <source>
        <dbReference type="ARBA" id="ARBA00022617"/>
    </source>
</evidence>
<dbReference type="OMA" id="RGFASWH"/>
<dbReference type="PANTHER" id="PTHR11442">
    <property type="entry name" value="HEMOGLOBIN FAMILY MEMBER"/>
    <property type="match status" value="1"/>
</dbReference>
<dbReference type="Bgee" id="ENSELUG00000022098">
    <property type="expression patterns" value="Expressed in camera-type eye and 11 other cell types or tissues"/>
</dbReference>
<name>A0A3P9AKJ0_ESOLU</name>
<dbReference type="PRINTS" id="PR00814">
    <property type="entry name" value="BETAHAEM"/>
</dbReference>
<evidence type="ECO:0000313" key="12">
    <source>
        <dbReference type="Proteomes" id="UP000265140"/>
    </source>
</evidence>
<keyword evidence="8" id="KW-0408">Iron</keyword>
<dbReference type="PROSITE" id="PS01033">
    <property type="entry name" value="GLOBIN"/>
    <property type="match status" value="1"/>
</dbReference>
<comment type="similarity">
    <text evidence="2 9">Belongs to the globin family.</text>
</comment>
<dbReference type="GO" id="GO:0004601">
    <property type="term" value="F:peroxidase activity"/>
    <property type="evidence" value="ECO:0007669"/>
    <property type="project" value="TreeGrafter"/>
</dbReference>
<accession>A0A3P9AKJ0</accession>
<keyword evidence="12" id="KW-1185">Reference proteome</keyword>
<sequence>MFDATSRDILMRHFCPNVIWHGSDLISSQAEGRQSDQSNWTSTELSAIEGVWGRISTDEIGAQAVARLLIVFPWIRWYFSRFGNLADPAAIMSNLNVISHGKTVMRALDKAVQNPFNIENTFAALSVIHSEKLHVDPDNFLLLADCITVCIAAKLGPTVFNVDTHEAFHKFMCEVVSAFKKRYH</sequence>
<dbReference type="GO" id="GO:0042744">
    <property type="term" value="P:hydrogen peroxide catabolic process"/>
    <property type="evidence" value="ECO:0007669"/>
    <property type="project" value="TreeGrafter"/>
</dbReference>
<dbReference type="OrthoDB" id="9886081at2759"/>
<proteinExistence type="inferred from homology"/>
<organism evidence="11 12">
    <name type="scientific">Esox lucius</name>
    <name type="common">Northern pike</name>
    <dbReference type="NCBI Taxonomy" id="8010"/>
    <lineage>
        <taxon>Eukaryota</taxon>
        <taxon>Metazoa</taxon>
        <taxon>Chordata</taxon>
        <taxon>Craniata</taxon>
        <taxon>Vertebrata</taxon>
        <taxon>Euteleostomi</taxon>
        <taxon>Actinopterygii</taxon>
        <taxon>Neopterygii</taxon>
        <taxon>Teleostei</taxon>
        <taxon>Protacanthopterygii</taxon>
        <taxon>Esociformes</taxon>
        <taxon>Esocidae</taxon>
        <taxon>Esox</taxon>
    </lineage>
</organism>
<keyword evidence="6 9" id="KW-0561">Oxygen transport</keyword>
<dbReference type="Ensembl" id="ENSELUT00000034333.3">
    <property type="protein sequence ID" value="ENSELUP00000041282.2"/>
    <property type="gene ID" value="ENSELUG00000022098.3"/>
</dbReference>
<evidence type="ECO:0000256" key="1">
    <source>
        <dbReference type="ARBA" id="ARBA00002650"/>
    </source>
</evidence>
<dbReference type="GO" id="GO:0031838">
    <property type="term" value="C:haptoglobin-hemoglobin complex"/>
    <property type="evidence" value="ECO:0007669"/>
    <property type="project" value="TreeGrafter"/>
</dbReference>
<dbReference type="Proteomes" id="UP000265140">
    <property type="component" value="Chromosome 11"/>
</dbReference>
<dbReference type="RefSeq" id="XP_034150901.1">
    <property type="nucleotide sequence ID" value="XM_034295010.1"/>
</dbReference>
<feature type="domain" description="Globin" evidence="10">
    <location>
        <begin position="39"/>
        <end position="184"/>
    </location>
</feature>
<evidence type="ECO:0000256" key="7">
    <source>
        <dbReference type="ARBA" id="ARBA00022723"/>
    </source>
</evidence>
<dbReference type="GO" id="GO:0043177">
    <property type="term" value="F:organic acid binding"/>
    <property type="evidence" value="ECO:0007669"/>
    <property type="project" value="TreeGrafter"/>
</dbReference>
<reference evidence="12" key="1">
    <citation type="journal article" date="2014" name="PLoS ONE">
        <title>The genome and linkage map of the northern pike (Esox lucius): conserved synteny revealed between the salmonid sister group and the Neoteleostei.</title>
        <authorList>
            <person name="Rondeau E.B."/>
            <person name="Minkley D.R."/>
            <person name="Leong J.S."/>
            <person name="Messmer A.M."/>
            <person name="Jantzen J.R."/>
            <person name="von Schalburg K.R."/>
            <person name="Lemon C."/>
            <person name="Bird N.H."/>
            <person name="Koop B.F."/>
        </authorList>
    </citation>
    <scope>NUCLEOTIDE SEQUENCE</scope>
</reference>
<dbReference type="AlphaFoldDB" id="A0A3P9AKJ0"/>
<keyword evidence="7" id="KW-0479">Metal-binding</keyword>
<dbReference type="InterPro" id="IPR002337">
    <property type="entry name" value="Hemoglobin_b"/>
</dbReference>
<dbReference type="PANTHER" id="PTHR11442:SF102">
    <property type="entry name" value="HEMOGLOBIN SUBUNIT BETA-1-RELATED"/>
    <property type="match status" value="1"/>
</dbReference>
<reference evidence="11" key="4">
    <citation type="submission" date="2025-09" db="UniProtKB">
        <authorList>
            <consortium name="Ensembl"/>
        </authorList>
    </citation>
    <scope>IDENTIFICATION</scope>
</reference>